<feature type="transmembrane region" description="Helical" evidence="1">
    <location>
        <begin position="6"/>
        <end position="25"/>
    </location>
</feature>
<keyword evidence="1" id="KW-0812">Transmembrane</keyword>
<evidence type="ECO:0000313" key="4">
    <source>
        <dbReference type="Proteomes" id="UP000222503"/>
    </source>
</evidence>
<organism evidence="3 4">
    <name type="scientific">Bacillus wiedmannii</name>
    <dbReference type="NCBI Taxonomy" id="1890302"/>
    <lineage>
        <taxon>Bacteria</taxon>
        <taxon>Bacillati</taxon>
        <taxon>Bacillota</taxon>
        <taxon>Bacilli</taxon>
        <taxon>Bacillales</taxon>
        <taxon>Bacillaceae</taxon>
        <taxon>Bacillus</taxon>
        <taxon>Bacillus cereus group</taxon>
    </lineage>
</organism>
<evidence type="ECO:0000313" key="3">
    <source>
        <dbReference type="EMBL" id="PHG61880.1"/>
    </source>
</evidence>
<dbReference type="Pfam" id="PF08378">
    <property type="entry name" value="NERD"/>
    <property type="match status" value="1"/>
</dbReference>
<dbReference type="EMBL" id="NUUQ01000016">
    <property type="protein sequence ID" value="PHG61880.1"/>
    <property type="molecule type" value="Genomic_DNA"/>
</dbReference>
<evidence type="ECO:0000256" key="1">
    <source>
        <dbReference type="SAM" id="Phobius"/>
    </source>
</evidence>
<name>A0A2B6UID8_9BACI</name>
<accession>A0A2B6UID8</accession>
<proteinExistence type="predicted"/>
<dbReference type="Proteomes" id="UP000222503">
    <property type="component" value="Unassembled WGS sequence"/>
</dbReference>
<protein>
    <recommendedName>
        <fullName evidence="2">NERD domain-containing protein</fullName>
    </recommendedName>
</protein>
<dbReference type="RefSeq" id="WP_098721828.1">
    <property type="nucleotide sequence ID" value="NZ_NUUQ01000016.1"/>
</dbReference>
<keyword evidence="1" id="KW-0472">Membrane</keyword>
<evidence type="ECO:0000259" key="2">
    <source>
        <dbReference type="PROSITE" id="PS50965"/>
    </source>
</evidence>
<dbReference type="InterPro" id="IPR011528">
    <property type="entry name" value="NERD"/>
</dbReference>
<dbReference type="AlphaFoldDB" id="A0A2B6UID8"/>
<keyword evidence="1" id="KW-1133">Transmembrane helix</keyword>
<feature type="domain" description="NERD" evidence="2">
    <location>
        <begin position="33"/>
        <end position="150"/>
    </location>
</feature>
<gene>
    <name evidence="3" type="ORF">COI65_12465</name>
</gene>
<comment type="caution">
    <text evidence="3">The sequence shown here is derived from an EMBL/GenBank/DDBJ whole genome shotgun (WGS) entry which is preliminary data.</text>
</comment>
<dbReference type="PROSITE" id="PS50965">
    <property type="entry name" value="NERD"/>
    <property type="match status" value="1"/>
</dbReference>
<sequence length="216" mass="25310">MKVLIFELILIMILILILIPLNIVLKKHVPKWKGKAGEKLVRRILGKLDPTSYYVLHDVTVHTEYGDTTQIDHIVIAETGVFVIETKNYEGWIYGSEKSARWTQGIFRKKSSFQNPFRQNYKHIKAIEWLTEKQLPCISIAAFHPKCSLKRVNVHSKNKHILYYNDLKTCIESYIALKLTKDEVKHIYQTILRANITDKDIEKKDVKYLQNKFAKL</sequence>
<reference evidence="3 4" key="1">
    <citation type="submission" date="2017-09" db="EMBL/GenBank/DDBJ databases">
        <title>Large-scale bioinformatics analysis of Bacillus genomes uncovers conserved roles of natural products in bacterial physiology.</title>
        <authorList>
            <consortium name="Agbiome Team Llc"/>
            <person name="Bleich R.M."/>
            <person name="Grubbs K.J."/>
            <person name="Santa Maria K.C."/>
            <person name="Allen S.E."/>
            <person name="Farag S."/>
            <person name="Shank E.A."/>
            <person name="Bowers A."/>
        </authorList>
    </citation>
    <scope>NUCLEOTIDE SEQUENCE [LARGE SCALE GENOMIC DNA]</scope>
    <source>
        <strain evidence="3 4">AFS029838</strain>
    </source>
</reference>